<evidence type="ECO:0000313" key="2">
    <source>
        <dbReference type="Proteomes" id="UP000234323"/>
    </source>
</evidence>
<gene>
    <name evidence="1" type="ORF">RhiirA4_422968</name>
</gene>
<organism evidence="1 2">
    <name type="scientific">Rhizophagus irregularis</name>
    <dbReference type="NCBI Taxonomy" id="588596"/>
    <lineage>
        <taxon>Eukaryota</taxon>
        <taxon>Fungi</taxon>
        <taxon>Fungi incertae sedis</taxon>
        <taxon>Mucoromycota</taxon>
        <taxon>Glomeromycotina</taxon>
        <taxon>Glomeromycetes</taxon>
        <taxon>Glomerales</taxon>
        <taxon>Glomeraceae</taxon>
        <taxon>Rhizophagus</taxon>
    </lineage>
</organism>
<protein>
    <recommendedName>
        <fullName evidence="3">Sequence orphan</fullName>
    </recommendedName>
</protein>
<dbReference type="OrthoDB" id="2319325at2759"/>
<evidence type="ECO:0008006" key="3">
    <source>
        <dbReference type="Google" id="ProtNLM"/>
    </source>
</evidence>
<proteinExistence type="predicted"/>
<sequence length="353" mass="39616">MSCPPESTDICNKLEREFVHSGEVIASNLVLNTNIVVEVIYEPLGEDGEKLGGTTPTLMKFVSPQDQVKRLYPTALLKQLNTGIDFGEDADIKISINSDVEDDFWFPGDGDIEPTQVDVSLLSLHEMVHGLGFSSTWEFPPDRETFIIPRLNGDDDIDEDDPITFDGFYETVFDANLVHLEDPNNPNSAKRITDIAKSLNGFTPKGTNFPNVATLLDRFEESNQPNDAKLMLTHATTNQHWHLCLLVLLIHLYFDTSDQEFIFRTSINHFDQDTFINTADFLMVPTEEEGVTLQAHLQRTGNNPGGGIGPKLRSGLKTLGYTVNANPPMGSTSTLQKRRFTRRNNQRKSLIRF</sequence>
<dbReference type="EMBL" id="LLXI01000745">
    <property type="protein sequence ID" value="PKY49455.1"/>
    <property type="molecule type" value="Genomic_DNA"/>
</dbReference>
<reference evidence="1 2" key="1">
    <citation type="submission" date="2015-10" db="EMBL/GenBank/DDBJ databases">
        <title>Genome analyses suggest a sexual origin of heterokaryosis in a supposedly ancient asexual fungus.</title>
        <authorList>
            <person name="Ropars J."/>
            <person name="Sedzielewska K."/>
            <person name="Noel J."/>
            <person name="Charron P."/>
            <person name="Farinelli L."/>
            <person name="Marton T."/>
            <person name="Kruger M."/>
            <person name="Pelin A."/>
            <person name="Brachmann A."/>
            <person name="Corradi N."/>
        </authorList>
    </citation>
    <scope>NUCLEOTIDE SEQUENCE [LARGE SCALE GENOMIC DNA]</scope>
    <source>
        <strain evidence="1 2">A4</strain>
    </source>
</reference>
<dbReference type="Proteomes" id="UP000234323">
    <property type="component" value="Unassembled WGS sequence"/>
</dbReference>
<accession>A0A2I1GSA2</accession>
<name>A0A2I1GSA2_9GLOM</name>
<comment type="caution">
    <text evidence="1">The sequence shown here is derived from an EMBL/GenBank/DDBJ whole genome shotgun (WGS) entry which is preliminary data.</text>
</comment>
<dbReference type="VEuPathDB" id="FungiDB:RhiirA1_466552"/>
<dbReference type="AlphaFoldDB" id="A0A2I1GSA2"/>
<evidence type="ECO:0000313" key="1">
    <source>
        <dbReference type="EMBL" id="PKY49455.1"/>
    </source>
</evidence>
<dbReference type="VEuPathDB" id="FungiDB:FUN_006413"/>
<dbReference type="VEuPathDB" id="FungiDB:RhiirFUN_010319"/>
<keyword evidence="2" id="KW-1185">Reference proteome</keyword>